<keyword evidence="3" id="KW-0479">Metal-binding</keyword>
<dbReference type="PROSITE" id="PS51017">
    <property type="entry name" value="CCT"/>
    <property type="match status" value="2"/>
</dbReference>
<comment type="caution">
    <text evidence="12">The sequence shown here is derived from an EMBL/GenBank/DDBJ whole genome shotgun (WGS) entry which is preliminary data.</text>
</comment>
<evidence type="ECO:0000256" key="4">
    <source>
        <dbReference type="ARBA" id="ARBA00022737"/>
    </source>
</evidence>
<keyword evidence="4" id="KW-0677">Repeat</keyword>
<keyword evidence="13" id="KW-1185">Reference proteome</keyword>
<dbReference type="SMART" id="SM00336">
    <property type="entry name" value="BBOX"/>
    <property type="match status" value="2"/>
</dbReference>
<evidence type="ECO:0000256" key="7">
    <source>
        <dbReference type="ARBA" id="ARBA00023242"/>
    </source>
</evidence>
<comment type="subcellular location">
    <subcellularLocation>
        <location evidence="1 9">Nucleus</location>
    </subcellularLocation>
</comment>
<dbReference type="PANTHER" id="PTHR31717:SF131">
    <property type="entry name" value="ZINC FINGER PROTEIN CONSTANS-LIKE 9"/>
    <property type="match status" value="1"/>
</dbReference>
<dbReference type="STRING" id="35608.A0A2U1QKQ8"/>
<dbReference type="Proteomes" id="UP000245207">
    <property type="component" value="Unassembled WGS sequence"/>
</dbReference>
<dbReference type="CDD" id="cd19821">
    <property type="entry name" value="Bbox1_BBX-like"/>
    <property type="match status" value="1"/>
</dbReference>
<organism evidence="12 13">
    <name type="scientific">Artemisia annua</name>
    <name type="common">Sweet wormwood</name>
    <dbReference type="NCBI Taxonomy" id="35608"/>
    <lineage>
        <taxon>Eukaryota</taxon>
        <taxon>Viridiplantae</taxon>
        <taxon>Streptophyta</taxon>
        <taxon>Embryophyta</taxon>
        <taxon>Tracheophyta</taxon>
        <taxon>Spermatophyta</taxon>
        <taxon>Magnoliopsida</taxon>
        <taxon>eudicotyledons</taxon>
        <taxon>Gunneridae</taxon>
        <taxon>Pentapetalae</taxon>
        <taxon>asterids</taxon>
        <taxon>campanulids</taxon>
        <taxon>Asterales</taxon>
        <taxon>Asteraceae</taxon>
        <taxon>Asteroideae</taxon>
        <taxon>Anthemideae</taxon>
        <taxon>Artemisiinae</taxon>
        <taxon>Artemisia</taxon>
    </lineage>
</organism>
<gene>
    <name evidence="12" type="ORF">CTI12_AA017130</name>
</gene>
<dbReference type="GO" id="GO:0008270">
    <property type="term" value="F:zinc ion binding"/>
    <property type="evidence" value="ECO:0007669"/>
    <property type="project" value="UniProtKB-KW"/>
</dbReference>
<keyword evidence="5 8" id="KW-0863">Zinc-finger</keyword>
<proteinExistence type="inferred from homology"/>
<evidence type="ECO:0000259" key="10">
    <source>
        <dbReference type="PROSITE" id="PS50119"/>
    </source>
</evidence>
<reference evidence="12 13" key="1">
    <citation type="journal article" date="2018" name="Mol. Plant">
        <title>The genome of Artemisia annua provides insight into the evolution of Asteraceae family and artemisinin biosynthesis.</title>
        <authorList>
            <person name="Shen Q."/>
            <person name="Zhang L."/>
            <person name="Liao Z."/>
            <person name="Wang S."/>
            <person name="Yan T."/>
            <person name="Shi P."/>
            <person name="Liu M."/>
            <person name="Fu X."/>
            <person name="Pan Q."/>
            <person name="Wang Y."/>
            <person name="Lv Z."/>
            <person name="Lu X."/>
            <person name="Zhang F."/>
            <person name="Jiang W."/>
            <person name="Ma Y."/>
            <person name="Chen M."/>
            <person name="Hao X."/>
            <person name="Li L."/>
            <person name="Tang Y."/>
            <person name="Lv G."/>
            <person name="Zhou Y."/>
            <person name="Sun X."/>
            <person name="Brodelius P.E."/>
            <person name="Rose J.K.C."/>
            <person name="Tang K."/>
        </authorList>
    </citation>
    <scope>NUCLEOTIDE SEQUENCE [LARGE SCALE GENOMIC DNA]</scope>
    <source>
        <strain evidence="13">cv. Huhao1</strain>
        <tissue evidence="12">Leaf</tissue>
    </source>
</reference>
<evidence type="ECO:0000256" key="8">
    <source>
        <dbReference type="PROSITE-ProRule" id="PRU00024"/>
    </source>
</evidence>
<dbReference type="Pfam" id="PF06203">
    <property type="entry name" value="CCT"/>
    <property type="match status" value="2"/>
</dbReference>
<comment type="similarity">
    <text evidence="2">Belongs to the CONSTANS family.</text>
</comment>
<dbReference type="InterPro" id="IPR000315">
    <property type="entry name" value="Znf_B-box"/>
</dbReference>
<evidence type="ECO:0000313" key="12">
    <source>
        <dbReference type="EMBL" id="PWA98590.1"/>
    </source>
</evidence>
<dbReference type="EMBL" id="PKPP01000059">
    <property type="protein sequence ID" value="PWA98590.1"/>
    <property type="molecule type" value="Genomic_DNA"/>
</dbReference>
<evidence type="ECO:0000256" key="1">
    <source>
        <dbReference type="ARBA" id="ARBA00004123"/>
    </source>
</evidence>
<evidence type="ECO:0000256" key="3">
    <source>
        <dbReference type="ARBA" id="ARBA00022723"/>
    </source>
</evidence>
<feature type="domain" description="CCT" evidence="11">
    <location>
        <begin position="310"/>
        <end position="352"/>
    </location>
</feature>
<protein>
    <submittedName>
        <fullName evidence="12">B-box type zinc finger protein with CCT domain-containing protein</fullName>
    </submittedName>
</protein>
<evidence type="ECO:0000256" key="6">
    <source>
        <dbReference type="ARBA" id="ARBA00022833"/>
    </source>
</evidence>
<keyword evidence="7 9" id="KW-0539">Nucleus</keyword>
<name>A0A2U1QKQ8_ARTAN</name>
<evidence type="ECO:0000313" key="13">
    <source>
        <dbReference type="Proteomes" id="UP000245207"/>
    </source>
</evidence>
<accession>A0A2U1QKQ8</accession>
<dbReference type="GO" id="GO:0005634">
    <property type="term" value="C:nucleus"/>
    <property type="evidence" value="ECO:0007669"/>
    <property type="project" value="UniProtKB-SubCell"/>
</dbReference>
<feature type="domain" description="CCT" evidence="11">
    <location>
        <begin position="774"/>
        <end position="816"/>
    </location>
</feature>
<feature type="domain" description="B box-type" evidence="10">
    <location>
        <begin position="43"/>
        <end position="89"/>
    </location>
</feature>
<sequence length="883" mass="98057">MGYNCDYCREARSMVYCRSDEAYLCLSCDRNIHSANALSKRHSRTLICDKCNSQPAYVRCVDEKLSLCQNCDWECHNGSNSSSHSKQTLNCYSGCPSADELSSIWSFMSESPAGNDSNCEQEMGLMSITDNKNDQDLSIDDVTQQVNAKDSTTQKIVGTKGGDQFTNDRFYDDFTMDEVDLSIENYEELFGEGHNDPKHLFAKDGIDSLFAAKDTSVAESVCHGAYAAKESSTGAQPAYSNAASVDSLRSCKTEPNPCYGRQYSNISFSNLTGESTAGDYQDCGASSMLLMGEPPWSTPAHDSTTPSGIRNNAVLRYKEKKKNRKFDKRVRYATRKARADVRKRVKGRFVKAGSIIIVAKINTLNSQYHITVSSTGAQPAYSNAASADSLRSWPGQAGRQCPALSAPACCLACCFRLGFLLCFLLRKALGEVRRELSNAYIYNEWLIHYWTMNVYFPLFLLLRLASDFTPRDVKAKRLLYVLMYVLNVFASSDVEVKSSVEVMKGTYCNKSPPVAGMRCRSGYISSSRSCVPNKAPLDYLLAGYPALVSNLWIVTNGGQVPIIKTLLNPGQKSATVLESQLVLLENDSNCEQEMGLMSITDNKNDQDLSVDDVNQQVNAKDSTTQKIVGTKGGDQFINDRFYDDFTMDEDDLSIENYEELFGEGHNDPKHLFSKDGIDSLFAAKDTFVAESVCHGAYAAKESSTGAQPAYTSADSLRSCKTEPNPCYGRQYSNISFSSFTGESTAGDYQDCGASSMLLMGEPPRLTIAPLFRESGMMLSSVIRKRTASEFDKRVRYATRKARADVRKRVKGRFVKAGEAKSIDISLAIGTNLSNSVFMNTKSPRVKAIIWLEERITCEEHIWEKIDRQEFGDYYNGKDDRKEG</sequence>
<feature type="domain" description="B box-type" evidence="10">
    <location>
        <begin position="5"/>
        <end position="47"/>
    </location>
</feature>
<dbReference type="InterPro" id="IPR010402">
    <property type="entry name" value="CCT_domain"/>
</dbReference>
<evidence type="ECO:0000256" key="5">
    <source>
        <dbReference type="ARBA" id="ARBA00022771"/>
    </source>
</evidence>
<dbReference type="OrthoDB" id="153872at2759"/>
<dbReference type="GO" id="GO:0006355">
    <property type="term" value="P:regulation of DNA-templated transcription"/>
    <property type="evidence" value="ECO:0007669"/>
    <property type="project" value="UniProtKB-ARBA"/>
</dbReference>
<dbReference type="AlphaFoldDB" id="A0A2U1QKQ8"/>
<dbReference type="InterPro" id="IPR049808">
    <property type="entry name" value="CONSTANS-like_Bbox1"/>
</dbReference>
<dbReference type="PROSITE" id="PS50119">
    <property type="entry name" value="ZF_BBOX"/>
    <property type="match status" value="2"/>
</dbReference>
<evidence type="ECO:0000256" key="2">
    <source>
        <dbReference type="ARBA" id="ARBA00010024"/>
    </source>
</evidence>
<dbReference type="PANTHER" id="PTHR31717">
    <property type="entry name" value="ZINC FINGER PROTEIN CONSTANS-LIKE 10"/>
    <property type="match status" value="1"/>
</dbReference>
<keyword evidence="6" id="KW-0862">Zinc</keyword>
<evidence type="ECO:0000259" key="11">
    <source>
        <dbReference type="PROSITE" id="PS51017"/>
    </source>
</evidence>
<evidence type="ECO:0000256" key="9">
    <source>
        <dbReference type="PROSITE-ProRule" id="PRU00357"/>
    </source>
</evidence>